<dbReference type="CDD" id="cd23992">
    <property type="entry name" value="PBP_GOBP"/>
    <property type="match status" value="1"/>
</dbReference>
<dbReference type="EMBL" id="CAACVG010013590">
    <property type="protein sequence ID" value="VEN62048.1"/>
    <property type="molecule type" value="Genomic_DNA"/>
</dbReference>
<dbReference type="PANTHER" id="PTHR43568">
    <property type="entry name" value="P PROTEIN"/>
    <property type="match status" value="1"/>
</dbReference>
<feature type="transmembrane region" description="Helical" evidence="6">
    <location>
        <begin position="782"/>
        <end position="800"/>
    </location>
</feature>
<dbReference type="Pfam" id="PF00089">
    <property type="entry name" value="Trypsin"/>
    <property type="match status" value="1"/>
</dbReference>
<dbReference type="GO" id="GO:0055085">
    <property type="term" value="P:transmembrane transport"/>
    <property type="evidence" value="ECO:0007669"/>
    <property type="project" value="InterPro"/>
</dbReference>
<organism evidence="9 10">
    <name type="scientific">Callosobruchus maculatus</name>
    <name type="common">Southern cowpea weevil</name>
    <name type="synonym">Pulse bruchid</name>
    <dbReference type="NCBI Taxonomy" id="64391"/>
    <lineage>
        <taxon>Eukaryota</taxon>
        <taxon>Metazoa</taxon>
        <taxon>Ecdysozoa</taxon>
        <taxon>Arthropoda</taxon>
        <taxon>Hexapoda</taxon>
        <taxon>Insecta</taxon>
        <taxon>Pterygota</taxon>
        <taxon>Neoptera</taxon>
        <taxon>Endopterygota</taxon>
        <taxon>Coleoptera</taxon>
        <taxon>Polyphaga</taxon>
        <taxon>Cucujiformia</taxon>
        <taxon>Chrysomeloidea</taxon>
        <taxon>Chrysomelidae</taxon>
        <taxon>Bruchinae</taxon>
        <taxon>Bruchini</taxon>
        <taxon>Callosobruchus</taxon>
    </lineage>
</organism>
<evidence type="ECO:0000313" key="10">
    <source>
        <dbReference type="Proteomes" id="UP000410492"/>
    </source>
</evidence>
<evidence type="ECO:0000256" key="4">
    <source>
        <dbReference type="ARBA" id="ARBA00022989"/>
    </source>
</evidence>
<feature type="transmembrane region" description="Helical" evidence="6">
    <location>
        <begin position="477"/>
        <end position="497"/>
    </location>
</feature>
<dbReference type="InterPro" id="IPR009003">
    <property type="entry name" value="Peptidase_S1_PA"/>
</dbReference>
<evidence type="ECO:0000256" key="2">
    <source>
        <dbReference type="ARBA" id="ARBA00022448"/>
    </source>
</evidence>
<evidence type="ECO:0000256" key="7">
    <source>
        <dbReference type="SAM" id="SignalP"/>
    </source>
</evidence>
<feature type="transmembrane region" description="Helical" evidence="6">
    <location>
        <begin position="592"/>
        <end position="612"/>
    </location>
</feature>
<keyword evidence="10" id="KW-1185">Reference proteome</keyword>
<dbReference type="GO" id="GO:0006508">
    <property type="term" value="P:proteolysis"/>
    <property type="evidence" value="ECO:0007669"/>
    <property type="project" value="InterPro"/>
</dbReference>
<dbReference type="Gene3D" id="1.10.238.20">
    <property type="entry name" value="Pheromone/general odorant binding protein domain"/>
    <property type="match status" value="1"/>
</dbReference>
<reference evidence="9 10" key="1">
    <citation type="submission" date="2019-01" db="EMBL/GenBank/DDBJ databases">
        <authorList>
            <person name="Sayadi A."/>
        </authorList>
    </citation>
    <scope>NUCLEOTIDE SEQUENCE [LARGE SCALE GENOMIC DNA]</scope>
</reference>
<feature type="transmembrane region" description="Helical" evidence="6">
    <location>
        <begin position="647"/>
        <end position="671"/>
    </location>
</feature>
<dbReference type="Gene3D" id="2.40.10.10">
    <property type="entry name" value="Trypsin-like serine proteases"/>
    <property type="match status" value="1"/>
</dbReference>
<feature type="transmembrane region" description="Helical" evidence="6">
    <location>
        <begin position="691"/>
        <end position="709"/>
    </location>
</feature>
<dbReference type="SMART" id="SM00020">
    <property type="entry name" value="Tryp_SPc"/>
    <property type="match status" value="1"/>
</dbReference>
<dbReference type="InterPro" id="IPR004680">
    <property type="entry name" value="Cit_transptr-like_dom"/>
</dbReference>
<comment type="subcellular location">
    <subcellularLocation>
        <location evidence="1">Membrane</location>
        <topology evidence="1">Multi-pass membrane protein</topology>
    </subcellularLocation>
</comment>
<sequence length="1033" mass="115975">MKVPMNILVIAFCCISHIWCIQPETNNQTLIDYCMKEAEIGEDIVESYQEDPDKEPTEDYYCYLHCLFTEIGLLSEDGDVVVDVFKTIFDEVDEECLKKLPKITECNDMENFDECDMEKTIFHSSEIPGTSQIKITIQPQTPQKLLQIIDSEEESVFGSKSFALMANNETVQDMHQISIPSGSVKSYMVLNKPKTDKIRVVLEGALLPPYYGNLSKDMMIVWIQLMVMKDVPKPINTSAIRDSDILWLQVPEVRHKKIFHLSSHQIENASYQLIRLEFKTNLESNFPVSMGYNLQPINPDDGVIYAALVLLGLYVLIVFDIIHRTLAAMLASTMSLAILAALNERPTVEEIISWIDMETLILLFSMMILVTIFSETGVFDYTALWALKKTGGSLWPLINMLCVLTALLSCFLDNVTTVLLITPTTIKLCEVMQLNPKQILMFTLIFANIGGAVTPIGDPPNVIIASNAEVIRSGITFGIFTLHMSVGVLLAFLVVYLQIRITYRDMKYYQFDEPLPVQDLKREIEIWTRTANSVGSYSKDEDAVKESLWKKTEKLKDDLKQVVNTSNNNTQRLNEVNLKELEEKYSIKNKPLLIKSGITLSLVICVFFLHSVPALSRLGLGWTALLGALLLFLLYDNQDLEGIFARVEWSTLLFFASLFILMEALSRLGLIDWIGLQTQYVITSVCPESRLAAAIVLILWVSAIASAFVDNLPLTTMMLRIAVNLAGNQELHLPLQPLIWALSFGACLGGNGTLFGSSSNIVCAGLAEQHGYRFTFIQFMKVGLPAMISSTIVVTMYLIFCHDYEGIKMPNYHLAVLETVLILVIINLNVMNCVKLIDERIIGGREISIEDVPYQLSLSYEGMYICGAVLISDSRALTAAHCIRQAGTYTVRAGSVNTYRGGIVIAIKRALLHPWRNTANDDYDLAILELDFPVSFSNCIQPVKLADQDELIPTGAEGIVSGWGTISPVATILPRNLRAATIPVMSKMMCRMDYMMIHITERQFCAGYDFGGRDTCNQKISENYRLAWKIFTQ</sequence>
<keyword evidence="4 6" id="KW-1133">Transmembrane helix</keyword>
<dbReference type="Pfam" id="PF01395">
    <property type="entry name" value="PBP_GOBP"/>
    <property type="match status" value="1"/>
</dbReference>
<dbReference type="CDD" id="cd01116">
    <property type="entry name" value="P_permease"/>
    <property type="match status" value="1"/>
</dbReference>
<evidence type="ECO:0000256" key="1">
    <source>
        <dbReference type="ARBA" id="ARBA00004141"/>
    </source>
</evidence>
<feature type="signal peptide" evidence="7">
    <location>
        <begin position="1"/>
        <end position="20"/>
    </location>
</feature>
<evidence type="ECO:0000256" key="6">
    <source>
        <dbReference type="SAM" id="Phobius"/>
    </source>
</evidence>
<dbReference type="Proteomes" id="UP000410492">
    <property type="component" value="Unassembled WGS sequence"/>
</dbReference>
<dbReference type="SUPFAM" id="SSF50494">
    <property type="entry name" value="Trypsin-like serine proteases"/>
    <property type="match status" value="1"/>
</dbReference>
<feature type="transmembrane region" description="Helical" evidence="6">
    <location>
        <begin position="394"/>
        <end position="419"/>
    </location>
</feature>
<dbReference type="InterPro" id="IPR006170">
    <property type="entry name" value="PBP/GOBP"/>
</dbReference>
<dbReference type="GO" id="GO:0016020">
    <property type="term" value="C:membrane"/>
    <property type="evidence" value="ECO:0007669"/>
    <property type="project" value="UniProtKB-SubCell"/>
</dbReference>
<feature type="transmembrane region" description="Helical" evidence="6">
    <location>
        <begin position="812"/>
        <end position="830"/>
    </location>
</feature>
<dbReference type="GO" id="GO:0005549">
    <property type="term" value="F:odorant binding"/>
    <property type="evidence" value="ECO:0007669"/>
    <property type="project" value="InterPro"/>
</dbReference>
<evidence type="ECO:0000259" key="8">
    <source>
        <dbReference type="PROSITE" id="PS50240"/>
    </source>
</evidence>
<feature type="transmembrane region" description="Helical" evidence="6">
    <location>
        <begin position="303"/>
        <end position="322"/>
    </location>
</feature>
<accession>A0A653DQG9</accession>
<dbReference type="GO" id="GO:0004252">
    <property type="term" value="F:serine-type endopeptidase activity"/>
    <property type="evidence" value="ECO:0007669"/>
    <property type="project" value="InterPro"/>
</dbReference>
<dbReference type="InterPro" id="IPR051475">
    <property type="entry name" value="Diverse_Ion_Transporter"/>
</dbReference>
<dbReference type="PROSITE" id="PS00134">
    <property type="entry name" value="TRYPSIN_HIS"/>
    <property type="match status" value="1"/>
</dbReference>
<evidence type="ECO:0000256" key="5">
    <source>
        <dbReference type="ARBA" id="ARBA00023136"/>
    </source>
</evidence>
<feature type="transmembrane region" description="Helical" evidence="6">
    <location>
        <begin position="439"/>
        <end position="457"/>
    </location>
</feature>
<dbReference type="PROSITE" id="PS50240">
    <property type="entry name" value="TRYPSIN_DOM"/>
    <property type="match status" value="1"/>
</dbReference>
<feature type="transmembrane region" description="Helical" evidence="6">
    <location>
        <begin position="351"/>
        <end position="374"/>
    </location>
</feature>
<dbReference type="InterPro" id="IPR036728">
    <property type="entry name" value="PBP_GOBP_sf"/>
</dbReference>
<evidence type="ECO:0000256" key="3">
    <source>
        <dbReference type="ARBA" id="ARBA00022692"/>
    </source>
</evidence>
<protein>
    <recommendedName>
        <fullName evidence="8">Peptidase S1 domain-containing protein</fullName>
    </recommendedName>
</protein>
<dbReference type="InterPro" id="IPR018114">
    <property type="entry name" value="TRYPSIN_HIS"/>
</dbReference>
<keyword evidence="3 6" id="KW-0812">Transmembrane</keyword>
<dbReference type="SUPFAM" id="SSF47565">
    <property type="entry name" value="Insect pheromone/odorant-binding proteins"/>
    <property type="match status" value="1"/>
</dbReference>
<dbReference type="AlphaFoldDB" id="A0A653DQG9"/>
<dbReference type="InterPro" id="IPR043504">
    <property type="entry name" value="Peptidase_S1_PA_chymotrypsin"/>
</dbReference>
<keyword evidence="2" id="KW-0813">Transport</keyword>
<dbReference type="OrthoDB" id="442352at2759"/>
<keyword evidence="5 6" id="KW-0472">Membrane</keyword>
<feature type="chain" id="PRO_5024991974" description="Peptidase S1 domain-containing protein" evidence="7">
    <location>
        <begin position="21"/>
        <end position="1033"/>
    </location>
</feature>
<feature type="domain" description="Peptidase S1" evidence="8">
    <location>
        <begin position="841"/>
        <end position="1017"/>
    </location>
</feature>
<proteinExistence type="predicted"/>
<gene>
    <name evidence="9" type="ORF">CALMAC_LOCUS19288</name>
</gene>
<name>A0A653DQG9_CALMS</name>
<feature type="transmembrane region" description="Helical" evidence="6">
    <location>
        <begin position="618"/>
        <end position="635"/>
    </location>
</feature>
<dbReference type="CDD" id="cd00190">
    <property type="entry name" value="Tryp_SPc"/>
    <property type="match status" value="1"/>
</dbReference>
<keyword evidence="7" id="KW-0732">Signal</keyword>
<dbReference type="PANTHER" id="PTHR43568:SF1">
    <property type="entry name" value="P PROTEIN"/>
    <property type="match status" value="1"/>
</dbReference>
<dbReference type="Pfam" id="PF03600">
    <property type="entry name" value="CitMHS"/>
    <property type="match status" value="1"/>
</dbReference>
<dbReference type="InterPro" id="IPR001254">
    <property type="entry name" value="Trypsin_dom"/>
</dbReference>
<evidence type="ECO:0000313" key="9">
    <source>
        <dbReference type="EMBL" id="VEN62048.1"/>
    </source>
</evidence>